<protein>
    <submittedName>
        <fullName evidence="2">Uncharacterized protein</fullName>
    </submittedName>
</protein>
<evidence type="ECO:0000313" key="3">
    <source>
        <dbReference type="Proteomes" id="UP001164286"/>
    </source>
</evidence>
<keyword evidence="1" id="KW-0732">Signal</keyword>
<name>A0AA38HCJ2_9TREE</name>
<sequence length="168" mass="18429">MLPQTATAALFSLLSFLVLKASARAPTVLTVTADGRDTSKWVEYRLPEIGNGVAHELKFEFKENHFNLLEWTNFDTKETKKGPFLAGDGHFTAKTFGPKGTPNCHFEKQDAGPDEDHTIRFARGIDSYLWPCQFVNGYAMVCEGGKGKAASCDPKAWPEPALPAGPPK</sequence>
<organism evidence="2 3">
    <name type="scientific">Dioszegia hungarica</name>
    <dbReference type="NCBI Taxonomy" id="4972"/>
    <lineage>
        <taxon>Eukaryota</taxon>
        <taxon>Fungi</taxon>
        <taxon>Dikarya</taxon>
        <taxon>Basidiomycota</taxon>
        <taxon>Agaricomycotina</taxon>
        <taxon>Tremellomycetes</taxon>
        <taxon>Tremellales</taxon>
        <taxon>Bulleribasidiaceae</taxon>
        <taxon>Dioszegia</taxon>
    </lineage>
</organism>
<evidence type="ECO:0000313" key="2">
    <source>
        <dbReference type="EMBL" id="KAI9637204.1"/>
    </source>
</evidence>
<dbReference type="RefSeq" id="XP_052946981.1">
    <property type="nucleotide sequence ID" value="XM_053092283.1"/>
</dbReference>
<comment type="caution">
    <text evidence="2">The sequence shown here is derived from an EMBL/GenBank/DDBJ whole genome shotgun (WGS) entry which is preliminary data.</text>
</comment>
<dbReference type="Proteomes" id="UP001164286">
    <property type="component" value="Unassembled WGS sequence"/>
</dbReference>
<dbReference type="GeneID" id="77731488"/>
<feature type="chain" id="PRO_5041271349" evidence="1">
    <location>
        <begin position="24"/>
        <end position="168"/>
    </location>
</feature>
<reference evidence="2" key="1">
    <citation type="journal article" date="2022" name="G3 (Bethesda)">
        <title>High quality genome of the basidiomycete yeast Dioszegia hungarica PDD-24b-2 isolated from cloud water.</title>
        <authorList>
            <person name="Jarrige D."/>
            <person name="Haridas S."/>
            <person name="Bleykasten-Grosshans C."/>
            <person name="Joly M."/>
            <person name="Nadalig T."/>
            <person name="Sancelme M."/>
            <person name="Vuilleumier S."/>
            <person name="Grigoriev I.V."/>
            <person name="Amato P."/>
            <person name="Bringel F."/>
        </authorList>
    </citation>
    <scope>NUCLEOTIDE SEQUENCE</scope>
    <source>
        <strain evidence="2">PDD-24b-2</strain>
    </source>
</reference>
<dbReference type="AlphaFoldDB" id="A0AA38HCJ2"/>
<accession>A0AA38HCJ2</accession>
<keyword evidence="3" id="KW-1185">Reference proteome</keyword>
<feature type="signal peptide" evidence="1">
    <location>
        <begin position="1"/>
        <end position="23"/>
    </location>
</feature>
<evidence type="ECO:0000256" key="1">
    <source>
        <dbReference type="SAM" id="SignalP"/>
    </source>
</evidence>
<gene>
    <name evidence="2" type="ORF">MKK02DRAFT_43123</name>
</gene>
<proteinExistence type="predicted"/>
<dbReference type="EMBL" id="JAKWFO010000004">
    <property type="protein sequence ID" value="KAI9637204.1"/>
    <property type="molecule type" value="Genomic_DNA"/>
</dbReference>